<dbReference type="EMBL" id="JAIQCV010000008">
    <property type="protein sequence ID" value="KAH1075007.1"/>
    <property type="molecule type" value="Genomic_DNA"/>
</dbReference>
<gene>
    <name evidence="2" type="ORF">J1N35_027335</name>
</gene>
<feature type="coiled-coil region" evidence="1">
    <location>
        <begin position="17"/>
        <end position="44"/>
    </location>
</feature>
<keyword evidence="1" id="KW-0175">Coiled coil</keyword>
<organism evidence="2 3">
    <name type="scientific">Gossypium stocksii</name>
    <dbReference type="NCBI Taxonomy" id="47602"/>
    <lineage>
        <taxon>Eukaryota</taxon>
        <taxon>Viridiplantae</taxon>
        <taxon>Streptophyta</taxon>
        <taxon>Embryophyta</taxon>
        <taxon>Tracheophyta</taxon>
        <taxon>Spermatophyta</taxon>
        <taxon>Magnoliopsida</taxon>
        <taxon>eudicotyledons</taxon>
        <taxon>Gunneridae</taxon>
        <taxon>Pentapetalae</taxon>
        <taxon>rosids</taxon>
        <taxon>malvids</taxon>
        <taxon>Malvales</taxon>
        <taxon>Malvaceae</taxon>
        <taxon>Malvoideae</taxon>
        <taxon>Gossypium</taxon>
    </lineage>
</organism>
<protein>
    <submittedName>
        <fullName evidence="2">Uncharacterized protein</fullName>
    </submittedName>
</protein>
<sequence length="57" mass="6224">MGKEERGMSGKFAPQKVKALEASLADTNKKIDALEVALEDTKMVLKGLAQHIKDLNL</sequence>
<evidence type="ECO:0000313" key="2">
    <source>
        <dbReference type="EMBL" id="KAH1075007.1"/>
    </source>
</evidence>
<name>A0A9D3V9V6_9ROSI</name>
<accession>A0A9D3V9V6</accession>
<dbReference type="Proteomes" id="UP000828251">
    <property type="component" value="Unassembled WGS sequence"/>
</dbReference>
<keyword evidence="3" id="KW-1185">Reference proteome</keyword>
<reference evidence="2 3" key="1">
    <citation type="journal article" date="2021" name="Plant Biotechnol. J.">
        <title>Multi-omics assisted identification of the key and species-specific regulatory components of drought-tolerant mechanisms in Gossypium stocksii.</title>
        <authorList>
            <person name="Yu D."/>
            <person name="Ke L."/>
            <person name="Zhang D."/>
            <person name="Wu Y."/>
            <person name="Sun Y."/>
            <person name="Mei J."/>
            <person name="Sun J."/>
            <person name="Sun Y."/>
        </authorList>
    </citation>
    <scope>NUCLEOTIDE SEQUENCE [LARGE SCALE GENOMIC DNA]</scope>
    <source>
        <strain evidence="3">cv. E1</strain>
        <tissue evidence="2">Leaf</tissue>
    </source>
</reference>
<evidence type="ECO:0000313" key="3">
    <source>
        <dbReference type="Proteomes" id="UP000828251"/>
    </source>
</evidence>
<dbReference type="AlphaFoldDB" id="A0A9D3V9V6"/>
<proteinExistence type="predicted"/>
<comment type="caution">
    <text evidence="2">The sequence shown here is derived from an EMBL/GenBank/DDBJ whole genome shotgun (WGS) entry which is preliminary data.</text>
</comment>
<evidence type="ECO:0000256" key="1">
    <source>
        <dbReference type="SAM" id="Coils"/>
    </source>
</evidence>